<keyword evidence="2 3" id="KW-0539">Nucleus</keyword>
<dbReference type="InterPro" id="IPR045281">
    <property type="entry name" value="CONSTANS-like"/>
</dbReference>
<dbReference type="PROSITE" id="PS51017">
    <property type="entry name" value="CCT"/>
    <property type="match status" value="1"/>
</dbReference>
<evidence type="ECO:0000313" key="6">
    <source>
        <dbReference type="EMBL" id="KAK8944076.1"/>
    </source>
</evidence>
<dbReference type="Proteomes" id="UP001412067">
    <property type="component" value="Unassembled WGS sequence"/>
</dbReference>
<accession>A0ABR2LLQ8</accession>
<proteinExistence type="predicted"/>
<evidence type="ECO:0000256" key="1">
    <source>
        <dbReference type="ARBA" id="ARBA00004123"/>
    </source>
</evidence>
<feature type="domain" description="CCT" evidence="5">
    <location>
        <begin position="189"/>
        <end position="231"/>
    </location>
</feature>
<name>A0ABR2LLQ8_9ASPA</name>
<comment type="subcellular location">
    <subcellularLocation>
        <location evidence="1 3">Nucleus</location>
    </subcellularLocation>
</comment>
<dbReference type="EMBL" id="JBBWWR010000018">
    <property type="protein sequence ID" value="KAK8944076.1"/>
    <property type="molecule type" value="Genomic_DNA"/>
</dbReference>
<dbReference type="PANTHER" id="PTHR31319">
    <property type="entry name" value="ZINC FINGER PROTEIN CONSTANS-LIKE 4"/>
    <property type="match status" value="1"/>
</dbReference>
<keyword evidence="7" id="KW-1185">Reference proteome</keyword>
<organism evidence="6 7">
    <name type="scientific">Platanthera guangdongensis</name>
    <dbReference type="NCBI Taxonomy" id="2320717"/>
    <lineage>
        <taxon>Eukaryota</taxon>
        <taxon>Viridiplantae</taxon>
        <taxon>Streptophyta</taxon>
        <taxon>Embryophyta</taxon>
        <taxon>Tracheophyta</taxon>
        <taxon>Spermatophyta</taxon>
        <taxon>Magnoliopsida</taxon>
        <taxon>Liliopsida</taxon>
        <taxon>Asparagales</taxon>
        <taxon>Orchidaceae</taxon>
        <taxon>Orchidoideae</taxon>
        <taxon>Orchideae</taxon>
        <taxon>Orchidinae</taxon>
        <taxon>Platanthera</taxon>
    </lineage>
</organism>
<feature type="region of interest" description="Disordered" evidence="4">
    <location>
        <begin position="148"/>
        <end position="181"/>
    </location>
</feature>
<evidence type="ECO:0000256" key="2">
    <source>
        <dbReference type="ARBA" id="ARBA00023242"/>
    </source>
</evidence>
<dbReference type="InterPro" id="IPR010402">
    <property type="entry name" value="CCT_domain"/>
</dbReference>
<comment type="caution">
    <text evidence="6">The sequence shown here is derived from an EMBL/GenBank/DDBJ whole genome shotgun (WGS) entry which is preliminary data.</text>
</comment>
<dbReference type="Pfam" id="PF06203">
    <property type="entry name" value="CCT"/>
    <property type="match status" value="1"/>
</dbReference>
<evidence type="ECO:0000259" key="5">
    <source>
        <dbReference type="PROSITE" id="PS51017"/>
    </source>
</evidence>
<evidence type="ECO:0000256" key="4">
    <source>
        <dbReference type="SAM" id="MobiDB-lite"/>
    </source>
</evidence>
<reference evidence="6 7" key="1">
    <citation type="journal article" date="2022" name="Nat. Plants">
        <title>Genomes of leafy and leafless Platanthera orchids illuminate the evolution of mycoheterotrophy.</title>
        <authorList>
            <person name="Li M.H."/>
            <person name="Liu K.W."/>
            <person name="Li Z."/>
            <person name="Lu H.C."/>
            <person name="Ye Q.L."/>
            <person name="Zhang D."/>
            <person name="Wang J.Y."/>
            <person name="Li Y.F."/>
            <person name="Zhong Z.M."/>
            <person name="Liu X."/>
            <person name="Yu X."/>
            <person name="Liu D.K."/>
            <person name="Tu X.D."/>
            <person name="Liu B."/>
            <person name="Hao Y."/>
            <person name="Liao X.Y."/>
            <person name="Jiang Y.T."/>
            <person name="Sun W.H."/>
            <person name="Chen J."/>
            <person name="Chen Y.Q."/>
            <person name="Ai Y."/>
            <person name="Zhai J.W."/>
            <person name="Wu S.S."/>
            <person name="Zhou Z."/>
            <person name="Hsiao Y.Y."/>
            <person name="Wu W.L."/>
            <person name="Chen Y.Y."/>
            <person name="Lin Y.F."/>
            <person name="Hsu J.L."/>
            <person name="Li C.Y."/>
            <person name="Wang Z.W."/>
            <person name="Zhao X."/>
            <person name="Zhong W.Y."/>
            <person name="Ma X.K."/>
            <person name="Ma L."/>
            <person name="Huang J."/>
            <person name="Chen G.Z."/>
            <person name="Huang M.Z."/>
            <person name="Huang L."/>
            <person name="Peng D.H."/>
            <person name="Luo Y.B."/>
            <person name="Zou S.Q."/>
            <person name="Chen S.P."/>
            <person name="Lan S."/>
            <person name="Tsai W.C."/>
            <person name="Van de Peer Y."/>
            <person name="Liu Z.J."/>
        </authorList>
    </citation>
    <scope>NUCLEOTIDE SEQUENCE [LARGE SCALE GENOMIC DNA]</scope>
    <source>
        <strain evidence="6">Lor288</strain>
    </source>
</reference>
<dbReference type="PANTHER" id="PTHR31319:SF77">
    <property type="entry name" value="ZINC FINGER PROTEIN CONSTANS-LIKE 4"/>
    <property type="match status" value="1"/>
</dbReference>
<evidence type="ECO:0000313" key="7">
    <source>
        <dbReference type="Proteomes" id="UP001412067"/>
    </source>
</evidence>
<gene>
    <name evidence="6" type="primary">COL4</name>
    <name evidence="6" type="ORF">KSP40_PGU012254</name>
</gene>
<feature type="region of interest" description="Disordered" evidence="4">
    <location>
        <begin position="54"/>
        <end position="75"/>
    </location>
</feature>
<feature type="compositionally biased region" description="Polar residues" evidence="4">
    <location>
        <begin position="54"/>
        <end position="67"/>
    </location>
</feature>
<sequence length="307" mass="33307">MNPLHPISLHSYYFVVGDTSTCCHQKFTRPFHPHRSSLAEIRYFAGDDLSSSMASTSGTKIPESSGQPPAPAPASAAASAAARECESCRSVPGIPFCRVEWSFLCIGCASVVHGHNCVVSVPPNANPNPNFPHLPYYPYAYPHPFANPSSDPNAAVHLSSEDDDLSPSHPDGQGKGWSQIPAKAASCRRLESVMRYREKRKSRKFEKTVRYENRRAYAELRPRMDGKFARRKDGAGMKEAAPPPDAVVGGHQGVRAAENLVEEGASPGYMGMDQVSARPDAAAELGGMVAVGVELGQHDFIEDVRFQ</sequence>
<evidence type="ECO:0000256" key="3">
    <source>
        <dbReference type="PROSITE-ProRule" id="PRU00357"/>
    </source>
</evidence>
<protein>
    <submittedName>
        <fullName evidence="6">Zinc finger protein CONSTANS-LIKE 4</fullName>
    </submittedName>
</protein>